<dbReference type="Gene3D" id="3.40.50.620">
    <property type="entry name" value="HUPs"/>
    <property type="match status" value="1"/>
</dbReference>
<comment type="cofactor">
    <cofactor evidence="9">
        <name>Mg(2+)</name>
        <dbReference type="ChEBI" id="CHEBI:18420"/>
    </cofactor>
</comment>
<keyword evidence="3 9" id="KW-0548">Nucleotidyltransferase</keyword>
<name>A0A4S4NL95_9BACT</name>
<feature type="binding site" evidence="9">
    <location>
        <position position="75"/>
    </location>
    <ligand>
        <name>substrate</name>
    </ligand>
</feature>
<dbReference type="EMBL" id="SRSF01000003">
    <property type="protein sequence ID" value="THH39725.1"/>
    <property type="molecule type" value="Genomic_DNA"/>
</dbReference>
<dbReference type="SUPFAM" id="SSF52374">
    <property type="entry name" value="Nucleotidylyl transferase"/>
    <property type="match status" value="1"/>
</dbReference>
<dbReference type="UniPathway" id="UPA00241">
    <property type="reaction ID" value="UER00355"/>
</dbReference>
<dbReference type="GO" id="GO:0004595">
    <property type="term" value="F:pantetheine-phosphate adenylyltransferase activity"/>
    <property type="evidence" value="ECO:0007669"/>
    <property type="project" value="UniProtKB-UniRule"/>
</dbReference>
<dbReference type="PANTHER" id="PTHR21342:SF1">
    <property type="entry name" value="PHOSPHOPANTETHEINE ADENYLYLTRANSFERASE"/>
    <property type="match status" value="1"/>
</dbReference>
<feature type="binding site" evidence="9">
    <location>
        <begin position="90"/>
        <end position="92"/>
    </location>
    <ligand>
        <name>ATP</name>
        <dbReference type="ChEBI" id="CHEBI:30616"/>
    </ligand>
</feature>
<accession>A0A4S4NL95</accession>
<organism evidence="11 12">
    <name type="scientific">Neolewinella litorea</name>
    <dbReference type="NCBI Taxonomy" id="2562452"/>
    <lineage>
        <taxon>Bacteria</taxon>
        <taxon>Pseudomonadati</taxon>
        <taxon>Bacteroidota</taxon>
        <taxon>Saprospiria</taxon>
        <taxon>Saprospirales</taxon>
        <taxon>Lewinellaceae</taxon>
        <taxon>Neolewinella</taxon>
    </lineage>
</organism>
<comment type="pathway">
    <text evidence="9">Cofactor biosynthesis; coenzyme A biosynthesis; CoA from (R)-pantothenate: step 4/5.</text>
</comment>
<evidence type="ECO:0000256" key="5">
    <source>
        <dbReference type="ARBA" id="ARBA00022840"/>
    </source>
</evidence>
<keyword evidence="12" id="KW-1185">Reference proteome</keyword>
<dbReference type="NCBIfam" id="TIGR00125">
    <property type="entry name" value="cyt_tran_rel"/>
    <property type="match status" value="1"/>
</dbReference>
<dbReference type="GO" id="GO:0005737">
    <property type="term" value="C:cytoplasm"/>
    <property type="evidence" value="ECO:0007669"/>
    <property type="project" value="UniProtKB-SubCell"/>
</dbReference>
<keyword evidence="7 9" id="KW-0173">Coenzyme A biosynthesis</keyword>
<feature type="binding site" evidence="9">
    <location>
        <begin position="11"/>
        <end position="12"/>
    </location>
    <ligand>
        <name>ATP</name>
        <dbReference type="ChEBI" id="CHEBI:30616"/>
    </ligand>
</feature>
<feature type="binding site" evidence="9">
    <location>
        <position position="43"/>
    </location>
    <ligand>
        <name>substrate</name>
    </ligand>
</feature>
<dbReference type="Proteomes" id="UP000308528">
    <property type="component" value="Unassembled WGS sequence"/>
</dbReference>
<proteinExistence type="inferred from homology"/>
<keyword evidence="5 9" id="KW-0067">ATP-binding</keyword>
<dbReference type="OrthoDB" id="9806661at2"/>
<feature type="binding site" evidence="9">
    <location>
        <position position="19"/>
    </location>
    <ligand>
        <name>ATP</name>
        <dbReference type="ChEBI" id="CHEBI:30616"/>
    </ligand>
</feature>
<feature type="binding site" evidence="9">
    <location>
        <position position="100"/>
    </location>
    <ligand>
        <name>ATP</name>
        <dbReference type="ChEBI" id="CHEBI:30616"/>
    </ligand>
</feature>
<dbReference type="AlphaFoldDB" id="A0A4S4NL95"/>
<dbReference type="GO" id="GO:0015937">
    <property type="term" value="P:coenzyme A biosynthetic process"/>
    <property type="evidence" value="ECO:0007669"/>
    <property type="project" value="UniProtKB-UniRule"/>
</dbReference>
<keyword evidence="6 9" id="KW-0460">Magnesium</keyword>
<protein>
    <recommendedName>
        <fullName evidence="9">Phosphopantetheine adenylyltransferase</fullName>
        <ecNumber evidence="9">2.7.7.3</ecNumber>
    </recommendedName>
    <alternativeName>
        <fullName evidence="9">Dephospho-CoA pyrophosphorylase</fullName>
    </alternativeName>
    <alternativeName>
        <fullName evidence="9">Pantetheine-phosphate adenylyltransferase</fullName>
        <shortName evidence="9">PPAT</shortName>
    </alternativeName>
</protein>
<comment type="subcellular location">
    <subcellularLocation>
        <location evidence="9">Cytoplasm</location>
    </subcellularLocation>
</comment>
<comment type="function">
    <text evidence="9">Reversibly transfers an adenylyl group from ATP to 4'-phosphopantetheine, yielding dephospho-CoA (dPCoA) and pyrophosphate.</text>
</comment>
<dbReference type="HAMAP" id="MF_00151">
    <property type="entry name" value="PPAT_bact"/>
    <property type="match status" value="1"/>
</dbReference>
<gene>
    <name evidence="9 11" type="primary">coaD</name>
    <name evidence="11" type="ORF">E4021_08900</name>
</gene>
<evidence type="ECO:0000313" key="12">
    <source>
        <dbReference type="Proteomes" id="UP000308528"/>
    </source>
</evidence>
<feature type="binding site" evidence="9">
    <location>
        <begin position="125"/>
        <end position="131"/>
    </location>
    <ligand>
        <name>ATP</name>
        <dbReference type="ChEBI" id="CHEBI:30616"/>
    </ligand>
</feature>
<evidence type="ECO:0000256" key="9">
    <source>
        <dbReference type="HAMAP-Rule" id="MF_00151"/>
    </source>
</evidence>
<evidence type="ECO:0000256" key="7">
    <source>
        <dbReference type="ARBA" id="ARBA00022993"/>
    </source>
</evidence>
<dbReference type="GO" id="GO:0005524">
    <property type="term" value="F:ATP binding"/>
    <property type="evidence" value="ECO:0007669"/>
    <property type="project" value="UniProtKB-KW"/>
</dbReference>
<feature type="binding site" evidence="9">
    <location>
        <position position="89"/>
    </location>
    <ligand>
        <name>substrate</name>
    </ligand>
</feature>
<comment type="similarity">
    <text evidence="9">Belongs to the bacterial CoaD family.</text>
</comment>
<dbReference type="InterPro" id="IPR014729">
    <property type="entry name" value="Rossmann-like_a/b/a_fold"/>
</dbReference>
<evidence type="ECO:0000256" key="1">
    <source>
        <dbReference type="ARBA" id="ARBA00022490"/>
    </source>
</evidence>
<reference evidence="11 12" key="1">
    <citation type="submission" date="2019-04" db="EMBL/GenBank/DDBJ databases">
        <title>Lewinella litorea sp. nov., isolated from a marine sand.</title>
        <authorList>
            <person name="Yoon J.-H."/>
        </authorList>
    </citation>
    <scope>NUCLEOTIDE SEQUENCE [LARGE SCALE GENOMIC DNA]</scope>
    <source>
        <strain evidence="11 12">HSMS-39</strain>
    </source>
</reference>
<evidence type="ECO:0000256" key="4">
    <source>
        <dbReference type="ARBA" id="ARBA00022741"/>
    </source>
</evidence>
<evidence type="ECO:0000256" key="6">
    <source>
        <dbReference type="ARBA" id="ARBA00022842"/>
    </source>
</evidence>
<dbReference type="CDD" id="cd02163">
    <property type="entry name" value="PPAT"/>
    <property type="match status" value="1"/>
</dbReference>
<comment type="catalytic activity">
    <reaction evidence="8 9">
        <text>(R)-4'-phosphopantetheine + ATP + H(+) = 3'-dephospho-CoA + diphosphate</text>
        <dbReference type="Rhea" id="RHEA:19801"/>
        <dbReference type="ChEBI" id="CHEBI:15378"/>
        <dbReference type="ChEBI" id="CHEBI:30616"/>
        <dbReference type="ChEBI" id="CHEBI:33019"/>
        <dbReference type="ChEBI" id="CHEBI:57328"/>
        <dbReference type="ChEBI" id="CHEBI:61723"/>
        <dbReference type="EC" id="2.7.7.3"/>
    </reaction>
</comment>
<dbReference type="Pfam" id="PF01467">
    <property type="entry name" value="CTP_transf_like"/>
    <property type="match status" value="1"/>
</dbReference>
<dbReference type="PANTHER" id="PTHR21342">
    <property type="entry name" value="PHOSPHOPANTETHEINE ADENYLYLTRANSFERASE"/>
    <property type="match status" value="1"/>
</dbReference>
<dbReference type="InterPro" id="IPR001980">
    <property type="entry name" value="PPAT"/>
</dbReference>
<evidence type="ECO:0000313" key="11">
    <source>
        <dbReference type="EMBL" id="THH39725.1"/>
    </source>
</evidence>
<feature type="site" description="Transition state stabilizer" evidence="9">
    <location>
        <position position="19"/>
    </location>
</feature>
<dbReference type="PRINTS" id="PR01020">
    <property type="entry name" value="LPSBIOSNTHSS"/>
</dbReference>
<dbReference type="InterPro" id="IPR004821">
    <property type="entry name" value="Cyt_trans-like"/>
</dbReference>
<feature type="binding site" evidence="9">
    <location>
        <position position="11"/>
    </location>
    <ligand>
        <name>substrate</name>
    </ligand>
</feature>
<dbReference type="NCBIfam" id="TIGR01510">
    <property type="entry name" value="coaD_prev_kdtB"/>
    <property type="match status" value="1"/>
</dbReference>
<evidence type="ECO:0000259" key="10">
    <source>
        <dbReference type="Pfam" id="PF01467"/>
    </source>
</evidence>
<evidence type="ECO:0000256" key="8">
    <source>
        <dbReference type="ARBA" id="ARBA00029346"/>
    </source>
</evidence>
<sequence length="161" mass="18141">MTMKTAVFPGSFDPITRGHVELVKRAAPLFDRIVVAVGINSQKQTLFDLEQRMQWLREVFAEEPKVSVDSFEGLTAHFCQRIGARYLLRGLRNASDFDYEKTISQLNEIVGEGLETIFLISQPAYSHISSTIVREIIKGGGNARPFLPDQLQLPARYNTTP</sequence>
<keyword evidence="1 9" id="KW-0963">Cytoplasm</keyword>
<evidence type="ECO:0000256" key="3">
    <source>
        <dbReference type="ARBA" id="ARBA00022695"/>
    </source>
</evidence>
<feature type="domain" description="Cytidyltransferase-like" evidence="10">
    <location>
        <begin position="7"/>
        <end position="135"/>
    </location>
</feature>
<keyword evidence="2 9" id="KW-0808">Transferase</keyword>
<comment type="caution">
    <text evidence="11">The sequence shown here is derived from an EMBL/GenBank/DDBJ whole genome shotgun (WGS) entry which is preliminary data.</text>
</comment>
<evidence type="ECO:0000256" key="2">
    <source>
        <dbReference type="ARBA" id="ARBA00022679"/>
    </source>
</evidence>
<dbReference type="EC" id="2.7.7.3" evidence="9"/>
<comment type="subunit">
    <text evidence="9">Homohexamer.</text>
</comment>
<keyword evidence="4 9" id="KW-0547">Nucleotide-binding</keyword>